<gene>
    <name evidence="3" type="ORF">EV356DRAFT_497579</name>
</gene>
<evidence type="ECO:0000313" key="4">
    <source>
        <dbReference type="Proteomes" id="UP000800092"/>
    </source>
</evidence>
<keyword evidence="2" id="KW-0732">Signal</keyword>
<organism evidence="3 4">
    <name type="scientific">Viridothelium virens</name>
    <name type="common">Speckled blister lichen</name>
    <name type="synonym">Trypethelium virens</name>
    <dbReference type="NCBI Taxonomy" id="1048519"/>
    <lineage>
        <taxon>Eukaryota</taxon>
        <taxon>Fungi</taxon>
        <taxon>Dikarya</taxon>
        <taxon>Ascomycota</taxon>
        <taxon>Pezizomycotina</taxon>
        <taxon>Dothideomycetes</taxon>
        <taxon>Dothideomycetes incertae sedis</taxon>
        <taxon>Trypetheliales</taxon>
        <taxon>Trypetheliaceae</taxon>
        <taxon>Viridothelium</taxon>
    </lineage>
</organism>
<evidence type="ECO:0000256" key="2">
    <source>
        <dbReference type="SAM" id="SignalP"/>
    </source>
</evidence>
<name>A0A6A6HF97_VIRVR</name>
<sequence length="95" mass="10447">MLPSGMLTKPLVKFRLVLLVSIPCADSKSARGASNAQRRVPIRDLSRSKTTQDIYQGESRSLDPIRVTGISISMYPKSPIEVVTFAMLTLSSRIP</sequence>
<dbReference type="EMBL" id="ML991783">
    <property type="protein sequence ID" value="KAF2236707.1"/>
    <property type="molecule type" value="Genomic_DNA"/>
</dbReference>
<evidence type="ECO:0008006" key="5">
    <source>
        <dbReference type="Google" id="ProtNLM"/>
    </source>
</evidence>
<dbReference type="AlphaFoldDB" id="A0A6A6HF97"/>
<feature type="region of interest" description="Disordered" evidence="1">
    <location>
        <begin position="27"/>
        <end position="54"/>
    </location>
</feature>
<proteinExistence type="predicted"/>
<feature type="signal peptide" evidence="2">
    <location>
        <begin position="1"/>
        <end position="27"/>
    </location>
</feature>
<evidence type="ECO:0000313" key="3">
    <source>
        <dbReference type="EMBL" id="KAF2236707.1"/>
    </source>
</evidence>
<accession>A0A6A6HF97</accession>
<protein>
    <recommendedName>
        <fullName evidence="5">Secreted protein</fullName>
    </recommendedName>
</protein>
<feature type="chain" id="PRO_5025360390" description="Secreted protein" evidence="2">
    <location>
        <begin position="28"/>
        <end position="95"/>
    </location>
</feature>
<keyword evidence="4" id="KW-1185">Reference proteome</keyword>
<dbReference type="Proteomes" id="UP000800092">
    <property type="component" value="Unassembled WGS sequence"/>
</dbReference>
<reference evidence="3" key="1">
    <citation type="journal article" date="2020" name="Stud. Mycol.">
        <title>101 Dothideomycetes genomes: a test case for predicting lifestyles and emergence of pathogens.</title>
        <authorList>
            <person name="Haridas S."/>
            <person name="Albert R."/>
            <person name="Binder M."/>
            <person name="Bloem J."/>
            <person name="Labutti K."/>
            <person name="Salamov A."/>
            <person name="Andreopoulos B."/>
            <person name="Baker S."/>
            <person name="Barry K."/>
            <person name="Bills G."/>
            <person name="Bluhm B."/>
            <person name="Cannon C."/>
            <person name="Castanera R."/>
            <person name="Culley D."/>
            <person name="Daum C."/>
            <person name="Ezra D."/>
            <person name="Gonzalez J."/>
            <person name="Henrissat B."/>
            <person name="Kuo A."/>
            <person name="Liang C."/>
            <person name="Lipzen A."/>
            <person name="Lutzoni F."/>
            <person name="Magnuson J."/>
            <person name="Mondo S."/>
            <person name="Nolan M."/>
            <person name="Ohm R."/>
            <person name="Pangilinan J."/>
            <person name="Park H.-J."/>
            <person name="Ramirez L."/>
            <person name="Alfaro M."/>
            <person name="Sun H."/>
            <person name="Tritt A."/>
            <person name="Yoshinaga Y."/>
            <person name="Zwiers L.-H."/>
            <person name="Turgeon B."/>
            <person name="Goodwin S."/>
            <person name="Spatafora J."/>
            <person name="Crous P."/>
            <person name="Grigoriev I."/>
        </authorList>
    </citation>
    <scope>NUCLEOTIDE SEQUENCE</scope>
    <source>
        <strain evidence="3">Tuck. ex Michener</strain>
    </source>
</reference>
<evidence type="ECO:0000256" key="1">
    <source>
        <dbReference type="SAM" id="MobiDB-lite"/>
    </source>
</evidence>